<name>A0AAQ3UX39_PASNO</name>
<dbReference type="AlphaFoldDB" id="A0AAQ3UX39"/>
<protein>
    <submittedName>
        <fullName evidence="1">Uncharacterized protein</fullName>
    </submittedName>
</protein>
<sequence>MKCPYLENLSTTVRTTDLPPTLGNPSTKSIAMSLQTSDGTGRAGQLGEGVLFYYADRPSSHG</sequence>
<accession>A0AAQ3UX39</accession>
<gene>
    <name evidence="1" type="ORF">U9M48_043256</name>
</gene>
<dbReference type="EMBL" id="CP144754">
    <property type="protein sequence ID" value="WVZ97742.1"/>
    <property type="molecule type" value="Genomic_DNA"/>
</dbReference>
<proteinExistence type="predicted"/>
<reference evidence="1 2" key="1">
    <citation type="submission" date="2024-02" db="EMBL/GenBank/DDBJ databases">
        <title>High-quality chromosome-scale genome assembly of Pensacola bahiagrass (Paspalum notatum Flugge var. saurae).</title>
        <authorList>
            <person name="Vega J.M."/>
            <person name="Podio M."/>
            <person name="Orjuela J."/>
            <person name="Siena L.A."/>
            <person name="Pessino S.C."/>
            <person name="Combes M.C."/>
            <person name="Mariac C."/>
            <person name="Albertini E."/>
            <person name="Pupilli F."/>
            <person name="Ortiz J.P.A."/>
            <person name="Leblanc O."/>
        </authorList>
    </citation>
    <scope>NUCLEOTIDE SEQUENCE [LARGE SCALE GENOMIC DNA]</scope>
    <source>
        <strain evidence="1">R1</strain>
        <tissue evidence="1">Leaf</tissue>
    </source>
</reference>
<evidence type="ECO:0000313" key="2">
    <source>
        <dbReference type="Proteomes" id="UP001341281"/>
    </source>
</evidence>
<organism evidence="1 2">
    <name type="scientific">Paspalum notatum var. saurae</name>
    <dbReference type="NCBI Taxonomy" id="547442"/>
    <lineage>
        <taxon>Eukaryota</taxon>
        <taxon>Viridiplantae</taxon>
        <taxon>Streptophyta</taxon>
        <taxon>Embryophyta</taxon>
        <taxon>Tracheophyta</taxon>
        <taxon>Spermatophyta</taxon>
        <taxon>Magnoliopsida</taxon>
        <taxon>Liliopsida</taxon>
        <taxon>Poales</taxon>
        <taxon>Poaceae</taxon>
        <taxon>PACMAD clade</taxon>
        <taxon>Panicoideae</taxon>
        <taxon>Andropogonodae</taxon>
        <taxon>Paspaleae</taxon>
        <taxon>Paspalinae</taxon>
        <taxon>Paspalum</taxon>
    </lineage>
</organism>
<evidence type="ECO:0000313" key="1">
    <source>
        <dbReference type="EMBL" id="WVZ97742.1"/>
    </source>
</evidence>
<dbReference type="Proteomes" id="UP001341281">
    <property type="component" value="Chromosome 10"/>
</dbReference>
<keyword evidence="2" id="KW-1185">Reference proteome</keyword>